<organism evidence="3 4">
    <name type="scientific">Nocardioides conyzicola</name>
    <dbReference type="NCBI Taxonomy" id="1651781"/>
    <lineage>
        <taxon>Bacteria</taxon>
        <taxon>Bacillati</taxon>
        <taxon>Actinomycetota</taxon>
        <taxon>Actinomycetes</taxon>
        <taxon>Propionibacteriales</taxon>
        <taxon>Nocardioidaceae</taxon>
        <taxon>Nocardioides</taxon>
    </lineage>
</organism>
<keyword evidence="4" id="KW-1185">Reference proteome</keyword>
<evidence type="ECO:0000313" key="3">
    <source>
        <dbReference type="EMBL" id="GAA4711857.1"/>
    </source>
</evidence>
<dbReference type="Proteomes" id="UP001499974">
    <property type="component" value="Unassembled WGS sequence"/>
</dbReference>
<dbReference type="InterPro" id="IPR025351">
    <property type="entry name" value="Pvc16_N"/>
</dbReference>
<feature type="compositionally biased region" description="Polar residues" evidence="1">
    <location>
        <begin position="67"/>
        <end position="76"/>
    </location>
</feature>
<proteinExistence type="predicted"/>
<evidence type="ECO:0000256" key="1">
    <source>
        <dbReference type="SAM" id="MobiDB-lite"/>
    </source>
</evidence>
<sequence>MAPADACQTRRVFISHVDSGLEKLLRTRLPLPEEMGDVSFDPPSGNWSAQLSRITVNLFLYDIQRSNQPSAPTTRSLDGGPAQRRRPQPMMQLGYLVSAWAGSPRDEHQLLGDVVSIMAGVEAIPDDLLPDELSSTVRLGLGDSDNKVREIWAASGGSLKASFSLMVTVAADTFDWELTPPSVERISGMASRMDDGPNA</sequence>
<dbReference type="EMBL" id="BAABKM010000002">
    <property type="protein sequence ID" value="GAA4711857.1"/>
    <property type="molecule type" value="Genomic_DNA"/>
</dbReference>
<accession>A0ABP8XNJ6</accession>
<feature type="region of interest" description="Disordered" evidence="1">
    <location>
        <begin position="67"/>
        <end position="86"/>
    </location>
</feature>
<protein>
    <submittedName>
        <fullName evidence="3">DUF4255 domain-containing protein</fullName>
    </submittedName>
</protein>
<evidence type="ECO:0000259" key="2">
    <source>
        <dbReference type="Pfam" id="PF14065"/>
    </source>
</evidence>
<dbReference type="Pfam" id="PF14065">
    <property type="entry name" value="Pvc16_N"/>
    <property type="match status" value="1"/>
</dbReference>
<evidence type="ECO:0000313" key="4">
    <source>
        <dbReference type="Proteomes" id="UP001499974"/>
    </source>
</evidence>
<feature type="domain" description="Pvc16 N-terminal" evidence="2">
    <location>
        <begin position="17"/>
        <end position="175"/>
    </location>
</feature>
<reference evidence="4" key="1">
    <citation type="journal article" date="2019" name="Int. J. Syst. Evol. Microbiol.">
        <title>The Global Catalogue of Microorganisms (GCM) 10K type strain sequencing project: providing services to taxonomists for standard genome sequencing and annotation.</title>
        <authorList>
            <consortium name="The Broad Institute Genomics Platform"/>
            <consortium name="The Broad Institute Genome Sequencing Center for Infectious Disease"/>
            <person name="Wu L."/>
            <person name="Ma J."/>
        </authorList>
    </citation>
    <scope>NUCLEOTIDE SEQUENCE [LARGE SCALE GENOMIC DNA]</scope>
    <source>
        <strain evidence="4">JCM 18531</strain>
    </source>
</reference>
<gene>
    <name evidence="3" type="ORF">GCM10023349_33580</name>
</gene>
<comment type="caution">
    <text evidence="3">The sequence shown here is derived from an EMBL/GenBank/DDBJ whole genome shotgun (WGS) entry which is preliminary data.</text>
</comment>
<name>A0ABP8XNJ6_9ACTN</name>